<dbReference type="Proteomes" id="UP000288805">
    <property type="component" value="Unassembled WGS sequence"/>
</dbReference>
<reference evidence="1 2" key="1">
    <citation type="journal article" date="2018" name="PLoS Genet.">
        <title>Population sequencing reveals clonal diversity and ancestral inbreeding in the grapevine cultivar Chardonnay.</title>
        <authorList>
            <person name="Roach M.J."/>
            <person name="Johnson D.L."/>
            <person name="Bohlmann J."/>
            <person name="van Vuuren H.J."/>
            <person name="Jones S.J."/>
            <person name="Pretorius I.S."/>
            <person name="Schmidt S.A."/>
            <person name="Borneman A.R."/>
        </authorList>
    </citation>
    <scope>NUCLEOTIDE SEQUENCE [LARGE SCALE GENOMIC DNA]</scope>
    <source>
        <strain evidence="2">cv. Chardonnay</strain>
        <tissue evidence="1">Leaf</tissue>
    </source>
</reference>
<dbReference type="AlphaFoldDB" id="A0A438DGN1"/>
<evidence type="ECO:0000313" key="1">
    <source>
        <dbReference type="EMBL" id="RVW34610.1"/>
    </source>
</evidence>
<proteinExistence type="predicted"/>
<name>A0A438DGN1_VITVI</name>
<sequence length="594" mass="67004">MFGAQCPKLFLTFSLMKGISSLAFRRSKIIDKALLEEASKLERELTTTGGGFDCGCGIEVENVAALDSLRMILVDGREMEGFGSSTLELRVVEEATGDNKVLELVGMEVGNFSISWDFNMIKFPRERSRGGSLNSAMRRLNNQSMSRLDKFLVIEGGRRKGPSSFRFENIWPKGLKSNLEDWNKEVFRMTEVGKAMALNQVDYWDTKKNTGTLSLEEMETRKEANEEGDTNTNFFHKMANVHRRRNYVDRVTINGIWYSEENAIKEGVVRAFQSFLSDPGDWRPTLTWLWYEILEAQDALKLEKSFSEEEVFDVLLGFSGDKALGLDRFSIAFWQFSWDFVKDEGDPLSPYFFVIEMEMFSGLLMRAVDEGFLSGCRVKGRSGEGAISGLRINLDKSKLIHVDRVENIDDLALEFECKVGSLPSTYLGLPLGAPFKSMAIWDGVEEQFQRRKGLGSSVFPPSIRIIFADGIGDLQMREGHYGIKLSEGSMGKKVRGGALKRTPQLEWGGGWNPCFSRPFNDWEVESFLVRLHGKRVSGDVEDLVLWTDTKSGKFSVKSLYNALELGDSFSFPSSCIWATLRVQPMISFFASATT</sequence>
<comment type="caution">
    <text evidence="1">The sequence shown here is derived from an EMBL/GenBank/DDBJ whole genome shotgun (WGS) entry which is preliminary data.</text>
</comment>
<evidence type="ECO:0000313" key="2">
    <source>
        <dbReference type="Proteomes" id="UP000288805"/>
    </source>
</evidence>
<organism evidence="1 2">
    <name type="scientific">Vitis vinifera</name>
    <name type="common">Grape</name>
    <dbReference type="NCBI Taxonomy" id="29760"/>
    <lineage>
        <taxon>Eukaryota</taxon>
        <taxon>Viridiplantae</taxon>
        <taxon>Streptophyta</taxon>
        <taxon>Embryophyta</taxon>
        <taxon>Tracheophyta</taxon>
        <taxon>Spermatophyta</taxon>
        <taxon>Magnoliopsida</taxon>
        <taxon>eudicotyledons</taxon>
        <taxon>Gunneridae</taxon>
        <taxon>Pentapetalae</taxon>
        <taxon>rosids</taxon>
        <taxon>Vitales</taxon>
        <taxon>Vitaceae</taxon>
        <taxon>Viteae</taxon>
        <taxon>Vitis</taxon>
    </lineage>
</organism>
<gene>
    <name evidence="1" type="ORF">CK203_079350</name>
</gene>
<dbReference type="EMBL" id="QGNW01001635">
    <property type="protein sequence ID" value="RVW34610.1"/>
    <property type="molecule type" value="Genomic_DNA"/>
</dbReference>
<accession>A0A438DGN1</accession>
<dbReference type="PANTHER" id="PTHR33116">
    <property type="entry name" value="REVERSE TRANSCRIPTASE ZINC-BINDING DOMAIN-CONTAINING PROTEIN-RELATED-RELATED"/>
    <property type="match status" value="1"/>
</dbReference>
<protein>
    <submittedName>
        <fullName evidence="1">Uncharacterized protein</fullName>
    </submittedName>
</protein>
<dbReference type="PANTHER" id="PTHR33116:SF78">
    <property type="entry name" value="OS12G0587133 PROTEIN"/>
    <property type="match status" value="1"/>
</dbReference>